<feature type="compositionally biased region" description="Polar residues" evidence="4">
    <location>
        <begin position="127"/>
        <end position="139"/>
    </location>
</feature>
<evidence type="ECO:0000256" key="1">
    <source>
        <dbReference type="ARBA" id="ARBA00010605"/>
    </source>
</evidence>
<sequence>MATPRLARTLTCPNCLGRLPLSRPAVPSFPSPLQLGLTQVRHARTLTKAELEDLQGIPVRLLKNVIGFGKQNAIIRVKPGRMRNQWHHKGLAEYMTKKRFEELGLTESAIGVRDRAFGKQTLDDETSQNNKDSNVVETPTTKKKDVVTMAPDESRALLSDLLPATLIFARKPINSADSAQPEVSAPEPSIPRSPSLAANAQTSMQQQQQSSSPGMEPAVDTTTIFGSVSSLDIQQRIREALLADRNGSRVALEVDGISIKGLEAGEDRIKRLGVYEVEIVTGKGLEPVRRTVEVVSEAEFD</sequence>
<evidence type="ECO:0000256" key="2">
    <source>
        <dbReference type="ARBA" id="ARBA00022980"/>
    </source>
</evidence>
<accession>A0A9P8RP10</accession>
<dbReference type="InterPro" id="IPR000244">
    <property type="entry name" value="Ribosomal_bL9"/>
</dbReference>
<proteinExistence type="inferred from homology"/>
<dbReference type="Pfam" id="PF01281">
    <property type="entry name" value="Ribosomal_L9_N"/>
    <property type="match status" value="1"/>
</dbReference>
<feature type="region of interest" description="Disordered" evidence="4">
    <location>
        <begin position="120"/>
        <end position="145"/>
    </location>
</feature>
<dbReference type="InterPro" id="IPR020070">
    <property type="entry name" value="Ribosomal_bL9_N"/>
</dbReference>
<gene>
    <name evidence="6" type="ORF">BKA67DRAFT_580255</name>
</gene>
<keyword evidence="3" id="KW-0687">Ribonucleoprotein</keyword>
<evidence type="ECO:0000256" key="4">
    <source>
        <dbReference type="SAM" id="MobiDB-lite"/>
    </source>
</evidence>
<dbReference type="Proteomes" id="UP000758603">
    <property type="component" value="Unassembled WGS sequence"/>
</dbReference>
<dbReference type="Gene3D" id="3.40.5.10">
    <property type="entry name" value="Ribosomal protein L9, N-terminal domain"/>
    <property type="match status" value="1"/>
</dbReference>
<evidence type="ECO:0000313" key="6">
    <source>
        <dbReference type="EMBL" id="KAH6646691.1"/>
    </source>
</evidence>
<feature type="region of interest" description="Disordered" evidence="4">
    <location>
        <begin position="177"/>
        <end position="217"/>
    </location>
</feature>
<evidence type="ECO:0000313" key="7">
    <source>
        <dbReference type="Proteomes" id="UP000758603"/>
    </source>
</evidence>
<dbReference type="PANTHER" id="PTHR21368">
    <property type="entry name" value="50S RIBOSOMAL PROTEIN L9"/>
    <property type="match status" value="1"/>
</dbReference>
<dbReference type="AlphaFoldDB" id="A0A9P8RP10"/>
<dbReference type="GO" id="GO:1990904">
    <property type="term" value="C:ribonucleoprotein complex"/>
    <property type="evidence" value="ECO:0007669"/>
    <property type="project" value="UniProtKB-KW"/>
</dbReference>
<dbReference type="OrthoDB" id="2150604at2759"/>
<feature type="compositionally biased region" description="Low complexity" evidence="4">
    <location>
        <begin position="201"/>
        <end position="212"/>
    </location>
</feature>
<keyword evidence="2" id="KW-0689">Ribosomal protein</keyword>
<comment type="similarity">
    <text evidence="1">Belongs to the bacterial ribosomal protein bL9 family.</text>
</comment>
<keyword evidence="7" id="KW-1185">Reference proteome</keyword>
<dbReference type="GO" id="GO:0003735">
    <property type="term" value="F:structural constituent of ribosome"/>
    <property type="evidence" value="ECO:0007669"/>
    <property type="project" value="InterPro"/>
</dbReference>
<dbReference type="SUPFAM" id="SSF55658">
    <property type="entry name" value="L9 N-domain-like"/>
    <property type="match status" value="1"/>
</dbReference>
<organism evidence="6 7">
    <name type="scientific">Truncatella angustata</name>
    <dbReference type="NCBI Taxonomy" id="152316"/>
    <lineage>
        <taxon>Eukaryota</taxon>
        <taxon>Fungi</taxon>
        <taxon>Dikarya</taxon>
        <taxon>Ascomycota</taxon>
        <taxon>Pezizomycotina</taxon>
        <taxon>Sordariomycetes</taxon>
        <taxon>Xylariomycetidae</taxon>
        <taxon>Amphisphaeriales</taxon>
        <taxon>Sporocadaceae</taxon>
        <taxon>Truncatella</taxon>
    </lineage>
</organism>
<evidence type="ECO:0000259" key="5">
    <source>
        <dbReference type="Pfam" id="PF01281"/>
    </source>
</evidence>
<dbReference type="GeneID" id="70132733"/>
<dbReference type="GO" id="GO:0006412">
    <property type="term" value="P:translation"/>
    <property type="evidence" value="ECO:0007669"/>
    <property type="project" value="InterPro"/>
</dbReference>
<protein>
    <recommendedName>
        <fullName evidence="5">Ribosomal protein L9 domain-containing protein</fullName>
    </recommendedName>
</protein>
<comment type="caution">
    <text evidence="6">The sequence shown here is derived from an EMBL/GenBank/DDBJ whole genome shotgun (WGS) entry which is preliminary data.</text>
</comment>
<dbReference type="InterPro" id="IPR036935">
    <property type="entry name" value="Ribosomal_bL9_N_sf"/>
</dbReference>
<evidence type="ECO:0000256" key="3">
    <source>
        <dbReference type="ARBA" id="ARBA00023274"/>
    </source>
</evidence>
<feature type="domain" description="Ribosomal protein L9" evidence="5">
    <location>
        <begin position="58"/>
        <end position="103"/>
    </location>
</feature>
<dbReference type="EMBL" id="JAGPXC010000009">
    <property type="protein sequence ID" value="KAH6646691.1"/>
    <property type="molecule type" value="Genomic_DNA"/>
</dbReference>
<dbReference type="RefSeq" id="XP_045953205.1">
    <property type="nucleotide sequence ID" value="XM_046103842.1"/>
</dbReference>
<reference evidence="6" key="1">
    <citation type="journal article" date="2021" name="Nat. Commun.">
        <title>Genetic determinants of endophytism in the Arabidopsis root mycobiome.</title>
        <authorList>
            <person name="Mesny F."/>
            <person name="Miyauchi S."/>
            <person name="Thiergart T."/>
            <person name="Pickel B."/>
            <person name="Atanasova L."/>
            <person name="Karlsson M."/>
            <person name="Huettel B."/>
            <person name="Barry K.W."/>
            <person name="Haridas S."/>
            <person name="Chen C."/>
            <person name="Bauer D."/>
            <person name="Andreopoulos W."/>
            <person name="Pangilinan J."/>
            <person name="LaButti K."/>
            <person name="Riley R."/>
            <person name="Lipzen A."/>
            <person name="Clum A."/>
            <person name="Drula E."/>
            <person name="Henrissat B."/>
            <person name="Kohler A."/>
            <person name="Grigoriev I.V."/>
            <person name="Martin F.M."/>
            <person name="Hacquard S."/>
        </authorList>
    </citation>
    <scope>NUCLEOTIDE SEQUENCE</scope>
    <source>
        <strain evidence="6">MPI-SDFR-AT-0073</strain>
    </source>
</reference>
<dbReference type="InterPro" id="IPR009027">
    <property type="entry name" value="Ribosomal_bL9/RNase_H1_N"/>
</dbReference>
<name>A0A9P8RP10_9PEZI</name>
<dbReference type="GO" id="GO:0005840">
    <property type="term" value="C:ribosome"/>
    <property type="evidence" value="ECO:0007669"/>
    <property type="project" value="UniProtKB-KW"/>
</dbReference>